<dbReference type="Proteomes" id="UP000798602">
    <property type="component" value="Unassembled WGS sequence"/>
</dbReference>
<dbReference type="InterPro" id="IPR007433">
    <property type="entry name" value="DUF481"/>
</dbReference>
<proteinExistence type="predicted"/>
<reference evidence="2" key="1">
    <citation type="submission" date="2020-01" db="EMBL/GenBank/DDBJ databases">
        <title>Sphingomonas sp. strain CSW-10.</title>
        <authorList>
            <person name="Chen W.-M."/>
        </authorList>
    </citation>
    <scope>NUCLEOTIDE SEQUENCE [LARGE SCALE GENOMIC DNA]</scope>
    <source>
        <strain evidence="2">NST-5</strain>
    </source>
</reference>
<protein>
    <submittedName>
        <fullName evidence="1">DUF481 domain-containing protein</fullName>
    </submittedName>
</protein>
<comment type="caution">
    <text evidence="1">The sequence shown here is derived from an EMBL/GenBank/DDBJ whole genome shotgun (WGS) entry which is preliminary data.</text>
</comment>
<dbReference type="Pfam" id="PF04338">
    <property type="entry name" value="DUF481"/>
    <property type="match status" value="1"/>
</dbReference>
<evidence type="ECO:0000313" key="1">
    <source>
        <dbReference type="EMBL" id="NBL66111.1"/>
    </source>
</evidence>
<accession>A0ABW9ZB24</accession>
<keyword evidence="2" id="KW-1185">Reference proteome</keyword>
<evidence type="ECO:0000313" key="2">
    <source>
        <dbReference type="Proteomes" id="UP000798602"/>
    </source>
</evidence>
<dbReference type="EMBL" id="JAABLM010000024">
    <property type="protein sequence ID" value="NBL66111.1"/>
    <property type="molecule type" value="Genomic_DNA"/>
</dbReference>
<sequence length="207" mass="24819">MRGKLEFVTNATKNLVYKTQNNLLYQEFGNFKADNDINSRNYVYWKPSKKIYPFAIAYFQTNYRRKIDFRWFSGLGGTWQFYKDKNTILKFSTALVYENTDFLNSQFNQEEYNGSNNISLWRSTIYVSGMHKMLEEKFKIYYTAYWQPALGYSKNNRLQLDTGIEMPLWKDFNFLAQYTFNNEQVVVKNVKNIDRILTFGFGYQVKK</sequence>
<gene>
    <name evidence="1" type="ORF">GV828_12970</name>
</gene>
<name>A0ABW9ZB24_9FLAO</name>
<organism evidence="1 2">
    <name type="scientific">Flavobacterium ichthyis</name>
    <dbReference type="NCBI Taxonomy" id="2698827"/>
    <lineage>
        <taxon>Bacteria</taxon>
        <taxon>Pseudomonadati</taxon>
        <taxon>Bacteroidota</taxon>
        <taxon>Flavobacteriia</taxon>
        <taxon>Flavobacteriales</taxon>
        <taxon>Flavobacteriaceae</taxon>
        <taxon>Flavobacterium</taxon>
    </lineage>
</organism>